<feature type="transmembrane region" description="Helical" evidence="7">
    <location>
        <begin position="582"/>
        <end position="603"/>
    </location>
</feature>
<dbReference type="Pfam" id="PF13641">
    <property type="entry name" value="Glyco_tranf_2_3"/>
    <property type="match status" value="1"/>
</dbReference>
<evidence type="ECO:0000256" key="1">
    <source>
        <dbReference type="ARBA" id="ARBA00004236"/>
    </source>
</evidence>
<evidence type="ECO:0000256" key="2">
    <source>
        <dbReference type="ARBA" id="ARBA00022475"/>
    </source>
</evidence>
<keyword evidence="5 7" id="KW-0472">Membrane</keyword>
<dbReference type="InterPro" id="IPR029044">
    <property type="entry name" value="Nucleotide-diphossugar_trans"/>
</dbReference>
<dbReference type="EMBL" id="LFZO01000640">
    <property type="protein sequence ID" value="KXT01908.1"/>
    <property type="molecule type" value="Genomic_DNA"/>
</dbReference>
<proteinExistence type="predicted"/>
<evidence type="ECO:0000256" key="7">
    <source>
        <dbReference type="SAM" id="Phobius"/>
    </source>
</evidence>
<feature type="transmembrane region" description="Helical" evidence="7">
    <location>
        <begin position="659"/>
        <end position="681"/>
    </location>
</feature>
<feature type="transmembrane region" description="Helical" evidence="7">
    <location>
        <begin position="557"/>
        <end position="575"/>
    </location>
</feature>
<dbReference type="GO" id="GO:0030213">
    <property type="term" value="P:hyaluronan biosynthetic process"/>
    <property type="evidence" value="ECO:0007669"/>
    <property type="project" value="TreeGrafter"/>
</dbReference>
<feature type="transmembrane region" description="Helical" evidence="7">
    <location>
        <begin position="609"/>
        <end position="632"/>
    </location>
</feature>
<dbReference type="PANTHER" id="PTHR22913:SF12">
    <property type="entry name" value="MANNURONAN SYNTHASE"/>
    <property type="match status" value="1"/>
</dbReference>
<reference evidence="8 9" key="1">
    <citation type="submission" date="2015-07" db="EMBL/GenBank/DDBJ databases">
        <title>Comparative genomics of the Sigatoka disease complex on banana suggests a link between parallel evolutionary changes in Pseudocercospora fijiensis and Pseudocercospora eumusae and increased virulence on the banana host.</title>
        <authorList>
            <person name="Chang T.-C."/>
            <person name="Salvucci A."/>
            <person name="Crous P.W."/>
            <person name="Stergiopoulos I."/>
        </authorList>
    </citation>
    <scope>NUCLEOTIDE SEQUENCE [LARGE SCALE GENOMIC DNA]</scope>
    <source>
        <strain evidence="8 9">CBS 116634</strain>
    </source>
</reference>
<keyword evidence="2" id="KW-1003">Cell membrane</keyword>
<keyword evidence="7" id="KW-1133">Transmembrane helix</keyword>
<feature type="transmembrane region" description="Helical" evidence="7">
    <location>
        <begin position="127"/>
        <end position="147"/>
    </location>
</feature>
<accession>A0A139HHH1</accession>
<protein>
    <recommendedName>
        <fullName evidence="10">Glycosyltransferase 2-like domain-containing protein</fullName>
    </recommendedName>
</protein>
<dbReference type="OrthoDB" id="9876900at2759"/>
<dbReference type="AlphaFoldDB" id="A0A139HHH1"/>
<dbReference type="SUPFAM" id="SSF53448">
    <property type="entry name" value="Nucleotide-diphospho-sugar transferases"/>
    <property type="match status" value="1"/>
</dbReference>
<feature type="compositionally biased region" description="Polar residues" evidence="6">
    <location>
        <begin position="48"/>
        <end position="65"/>
    </location>
</feature>
<dbReference type="GO" id="GO:0005886">
    <property type="term" value="C:plasma membrane"/>
    <property type="evidence" value="ECO:0007669"/>
    <property type="project" value="UniProtKB-SubCell"/>
</dbReference>
<comment type="subcellular location">
    <subcellularLocation>
        <location evidence="1">Cell membrane</location>
    </subcellularLocation>
</comment>
<dbReference type="GO" id="GO:0050501">
    <property type="term" value="F:hyaluronan synthase activity"/>
    <property type="evidence" value="ECO:0007669"/>
    <property type="project" value="TreeGrafter"/>
</dbReference>
<dbReference type="STRING" id="113226.A0A139HHH1"/>
<dbReference type="Proteomes" id="UP000073492">
    <property type="component" value="Unassembled WGS sequence"/>
</dbReference>
<evidence type="ECO:0000256" key="4">
    <source>
        <dbReference type="ARBA" id="ARBA00022679"/>
    </source>
</evidence>
<keyword evidence="4" id="KW-0808">Transferase</keyword>
<feature type="transmembrane region" description="Helical" evidence="7">
    <location>
        <begin position="687"/>
        <end position="705"/>
    </location>
</feature>
<evidence type="ECO:0008006" key="10">
    <source>
        <dbReference type="Google" id="ProtNLM"/>
    </source>
</evidence>
<organism evidence="8 9">
    <name type="scientific">Pseudocercospora musae</name>
    <dbReference type="NCBI Taxonomy" id="113226"/>
    <lineage>
        <taxon>Eukaryota</taxon>
        <taxon>Fungi</taxon>
        <taxon>Dikarya</taxon>
        <taxon>Ascomycota</taxon>
        <taxon>Pezizomycotina</taxon>
        <taxon>Dothideomycetes</taxon>
        <taxon>Dothideomycetidae</taxon>
        <taxon>Mycosphaerellales</taxon>
        <taxon>Mycosphaerellaceae</taxon>
        <taxon>Pseudocercospora</taxon>
    </lineage>
</organism>
<sequence length="790" mass="88543">MTFFEKIGSLLGTKALRNSKSSASTQSGADDQAWMFPAPTTKIEHASSRSTISPVTSARNSQPDVSKTKWPFGDESVPRNRLSPEVELHTDSPAQVSNHAGTPTLFQSEVFFDTPHRDPLKLNPLKAAFNMILAFGLIGALIAGYAIGLQVFDLGITSIGLYGTILLSEYFVQVVCAISNRVDVNRIATRLIPRNVDSTECEKGVMGTSSCLMNPGSEVSIAVVGYREDEQAWRHCLRSLQTQKLAPKCIIGVVDGNEEPDLSMAEAFVGEFKAYNAPLIDLPILLSDLHRETYFNNVAQDTRSRIVKFWHYLAGKGRPGHAAALSLARQAVVDQVAEWNGRWNIEKLKAVCFSQPHGHKRTAMFTAFAMSMYAVRTRDAIFTTDSDTLVQDNALDEMLALLRSAPEIGGVTADVKIWNRAEGLLTRLCAARYWFAFNIERACQSMWRCVGCLSGPMSMYRTSDLETILGPWNLQTFGNKPTTFGDDRHLTNQLLAHGLKTRYTHRTWCDSESPTTFVRWVAQQTRWSKSFFREAFWFPASFAYQSPWMLVEMTIQTLYPFILVATAFHLIFDASDENKWRALIWLVTMFGIALFKCLVALFICWDPWLLLFACYGFIYFFGLLPSKIWALFTMNQTGWGTSARSSAERKRGQSFLQRSFHVGHLVVWYSAIFVGVGFLLYKLLDSALFFLIAVAAVLASIFLYWDPDWVATPKRKLTGWFNKREPDAESSAVLESSLPEKPMPAHTSAKAKRHLVNISAESVDSKITPAVSTRGSRETIDVPPRAFTLL</sequence>
<evidence type="ECO:0000256" key="5">
    <source>
        <dbReference type="ARBA" id="ARBA00023136"/>
    </source>
</evidence>
<keyword evidence="9" id="KW-1185">Reference proteome</keyword>
<name>A0A139HHH1_9PEZI</name>
<dbReference type="GO" id="GO:0085029">
    <property type="term" value="P:extracellular matrix assembly"/>
    <property type="evidence" value="ECO:0007669"/>
    <property type="project" value="TreeGrafter"/>
</dbReference>
<dbReference type="Gene3D" id="3.90.550.10">
    <property type="entry name" value="Spore Coat Polysaccharide Biosynthesis Protein SpsA, Chain A"/>
    <property type="match status" value="1"/>
</dbReference>
<keyword evidence="3" id="KW-0328">Glycosyltransferase</keyword>
<gene>
    <name evidence="8" type="ORF">AC579_1618</name>
</gene>
<feature type="region of interest" description="Disordered" evidence="6">
    <location>
        <begin position="43"/>
        <end position="79"/>
    </location>
</feature>
<comment type="caution">
    <text evidence="8">The sequence shown here is derived from an EMBL/GenBank/DDBJ whole genome shotgun (WGS) entry which is preliminary data.</text>
</comment>
<keyword evidence="7" id="KW-0812">Transmembrane</keyword>
<dbReference type="PANTHER" id="PTHR22913">
    <property type="entry name" value="HYALURONAN SYNTHASE"/>
    <property type="match status" value="1"/>
</dbReference>
<evidence type="ECO:0000256" key="6">
    <source>
        <dbReference type="SAM" id="MobiDB-lite"/>
    </source>
</evidence>
<evidence type="ECO:0000256" key="3">
    <source>
        <dbReference type="ARBA" id="ARBA00022676"/>
    </source>
</evidence>
<evidence type="ECO:0000313" key="8">
    <source>
        <dbReference type="EMBL" id="KXT01908.1"/>
    </source>
</evidence>
<evidence type="ECO:0000313" key="9">
    <source>
        <dbReference type="Proteomes" id="UP000073492"/>
    </source>
</evidence>